<dbReference type="EMBL" id="BEYU01000147">
    <property type="protein sequence ID" value="GBG33218.1"/>
    <property type="molecule type" value="Genomic_DNA"/>
</dbReference>
<dbReference type="InterPro" id="IPR002401">
    <property type="entry name" value="Cyt_P450_E_grp-I"/>
</dbReference>
<evidence type="ECO:0000256" key="4">
    <source>
        <dbReference type="ARBA" id="ARBA00023002"/>
    </source>
</evidence>
<dbReference type="GO" id="GO:0004497">
    <property type="term" value="F:monooxygenase activity"/>
    <property type="evidence" value="ECO:0007669"/>
    <property type="project" value="UniProtKB-KW"/>
</dbReference>
<keyword evidence="10" id="KW-1185">Reference proteome</keyword>
<name>A0A2R5GTY7_9STRA</name>
<sequence length="492" mass="54965">MAAASTAAAVTPARSIFRKVAVVIILLMALDMIRYHFKRMKMKARARWFSLPFLGDFPTIVADPTKFWDNLIALAPNGISAFKILTQAAIFVTNPKFAKQIFDDQENFTLFVHPNSPKLLGEDNLVYMSREDLVRWRRAMVPNLKKAEVLHAAAYTAVNSCSNMLRKIAARSPAEQAENDVRYDIRLMNAHLSLKVFLGGYLQKGEAEWIADDLIVVTNGFIAAPVDLPFTDLGKGKAASQRIMKVLHRISDECFRRMKNNEEPLCVLDRITDSCIKAGIKGYGRTPADIAHAGLDFCFAAQDATTSALCWCIHSMEKHPEVADKIREELDRVLDKDVDFTEALPRAYNANKLPYLRAAAINQLQYRPPVPMVPHIARHDTELGDHKIEKGTIAFASVMGSKANIEGADRFEPDPDNMLDPAFKKVLCFGGGPHMCPGRFYASNTVALFMATLVHGYDVDRIRKPGGEDIIYLPTLYPRDSLYVMKSRAEAA</sequence>
<keyword evidence="4 7" id="KW-0560">Oxidoreductase</keyword>
<dbReference type="OrthoDB" id="1372046at2759"/>
<organism evidence="9 10">
    <name type="scientific">Hondaea fermentalgiana</name>
    <dbReference type="NCBI Taxonomy" id="2315210"/>
    <lineage>
        <taxon>Eukaryota</taxon>
        <taxon>Sar</taxon>
        <taxon>Stramenopiles</taxon>
        <taxon>Bigyra</taxon>
        <taxon>Labyrinthulomycetes</taxon>
        <taxon>Thraustochytrida</taxon>
        <taxon>Thraustochytriidae</taxon>
        <taxon>Hondaea</taxon>
    </lineage>
</organism>
<gene>
    <name evidence="9" type="ORF">FCC1311_103291</name>
</gene>
<evidence type="ECO:0000313" key="9">
    <source>
        <dbReference type="EMBL" id="GBG33218.1"/>
    </source>
</evidence>
<dbReference type="PRINTS" id="PR00463">
    <property type="entry name" value="EP450I"/>
</dbReference>
<dbReference type="InParanoid" id="A0A2R5GTY7"/>
<dbReference type="AlphaFoldDB" id="A0A2R5GTY7"/>
<proteinExistence type="inferred from homology"/>
<comment type="similarity">
    <text evidence="2 7">Belongs to the cytochrome P450 family.</text>
</comment>
<dbReference type="PANTHER" id="PTHR24286:SF228">
    <property type="entry name" value="C-22 STEROL DESATURASE ERG5"/>
    <property type="match status" value="1"/>
</dbReference>
<keyword evidence="6 7" id="KW-0349">Heme</keyword>
<keyword evidence="3 6" id="KW-0479">Metal-binding</keyword>
<feature type="binding site" description="axial binding residue" evidence="6">
    <location>
        <position position="436"/>
    </location>
    <ligand>
        <name>heme</name>
        <dbReference type="ChEBI" id="CHEBI:30413"/>
    </ligand>
    <ligandPart>
        <name>Fe</name>
        <dbReference type="ChEBI" id="CHEBI:18248"/>
    </ligandPart>
</feature>
<evidence type="ECO:0000256" key="8">
    <source>
        <dbReference type="SAM" id="Phobius"/>
    </source>
</evidence>
<reference evidence="9 10" key="1">
    <citation type="submission" date="2017-12" db="EMBL/GenBank/DDBJ databases">
        <title>Sequencing, de novo assembly and annotation of complete genome of a new Thraustochytrid species, strain FCC1311.</title>
        <authorList>
            <person name="Sedici K."/>
            <person name="Godart F."/>
            <person name="Aiese Cigliano R."/>
            <person name="Sanseverino W."/>
            <person name="Barakat M."/>
            <person name="Ortet P."/>
            <person name="Marechal E."/>
            <person name="Cagnac O."/>
            <person name="Amato A."/>
        </authorList>
    </citation>
    <scope>NUCLEOTIDE SEQUENCE [LARGE SCALE GENOMIC DNA]</scope>
</reference>
<keyword evidence="8" id="KW-0812">Transmembrane</keyword>
<evidence type="ECO:0000256" key="2">
    <source>
        <dbReference type="ARBA" id="ARBA00010617"/>
    </source>
</evidence>
<dbReference type="GO" id="GO:0020037">
    <property type="term" value="F:heme binding"/>
    <property type="evidence" value="ECO:0007669"/>
    <property type="project" value="InterPro"/>
</dbReference>
<evidence type="ECO:0000313" key="10">
    <source>
        <dbReference type="Proteomes" id="UP000241890"/>
    </source>
</evidence>
<dbReference type="PROSITE" id="PS00086">
    <property type="entry name" value="CYTOCHROME_P450"/>
    <property type="match status" value="1"/>
</dbReference>
<evidence type="ECO:0000256" key="7">
    <source>
        <dbReference type="RuleBase" id="RU000461"/>
    </source>
</evidence>
<dbReference type="InterPro" id="IPR017972">
    <property type="entry name" value="Cyt_P450_CS"/>
</dbReference>
<comment type="cofactor">
    <cofactor evidence="1 6">
        <name>heme</name>
        <dbReference type="ChEBI" id="CHEBI:30413"/>
    </cofactor>
</comment>
<accession>A0A2R5GTY7</accession>
<evidence type="ECO:0000256" key="1">
    <source>
        <dbReference type="ARBA" id="ARBA00001971"/>
    </source>
</evidence>
<dbReference type="GO" id="GO:0005506">
    <property type="term" value="F:iron ion binding"/>
    <property type="evidence" value="ECO:0007669"/>
    <property type="project" value="InterPro"/>
</dbReference>
<dbReference type="SUPFAM" id="SSF48264">
    <property type="entry name" value="Cytochrome P450"/>
    <property type="match status" value="1"/>
</dbReference>
<feature type="transmembrane region" description="Helical" evidence="8">
    <location>
        <begin position="20"/>
        <end position="37"/>
    </location>
</feature>
<evidence type="ECO:0000256" key="6">
    <source>
        <dbReference type="PIRSR" id="PIRSR602401-1"/>
    </source>
</evidence>
<dbReference type="GO" id="GO:0016705">
    <property type="term" value="F:oxidoreductase activity, acting on paired donors, with incorporation or reduction of molecular oxygen"/>
    <property type="evidence" value="ECO:0007669"/>
    <property type="project" value="InterPro"/>
</dbReference>
<evidence type="ECO:0000256" key="5">
    <source>
        <dbReference type="ARBA" id="ARBA00023004"/>
    </source>
</evidence>
<dbReference type="GO" id="GO:0016125">
    <property type="term" value="P:sterol metabolic process"/>
    <property type="evidence" value="ECO:0007669"/>
    <property type="project" value="TreeGrafter"/>
</dbReference>
<dbReference type="Gene3D" id="1.10.630.10">
    <property type="entry name" value="Cytochrome P450"/>
    <property type="match status" value="1"/>
</dbReference>
<keyword evidence="7" id="KW-0503">Monooxygenase</keyword>
<keyword evidence="5 6" id="KW-0408">Iron</keyword>
<protein>
    <submittedName>
        <fullName evidence="9">Cytochrome P450 710A1</fullName>
    </submittedName>
</protein>
<keyword evidence="8" id="KW-1133">Transmembrane helix</keyword>
<dbReference type="PANTHER" id="PTHR24286">
    <property type="entry name" value="CYTOCHROME P450 26"/>
    <property type="match status" value="1"/>
</dbReference>
<evidence type="ECO:0000256" key="3">
    <source>
        <dbReference type="ARBA" id="ARBA00022723"/>
    </source>
</evidence>
<dbReference type="InterPro" id="IPR001128">
    <property type="entry name" value="Cyt_P450"/>
</dbReference>
<dbReference type="InterPro" id="IPR036396">
    <property type="entry name" value="Cyt_P450_sf"/>
</dbReference>
<comment type="caution">
    <text evidence="9">The sequence shown here is derived from an EMBL/GenBank/DDBJ whole genome shotgun (WGS) entry which is preliminary data.</text>
</comment>
<keyword evidence="8" id="KW-0472">Membrane</keyword>
<dbReference type="Pfam" id="PF00067">
    <property type="entry name" value="p450"/>
    <property type="match status" value="1"/>
</dbReference>
<dbReference type="Proteomes" id="UP000241890">
    <property type="component" value="Unassembled WGS sequence"/>
</dbReference>